<sequence length="100" mass="10792">MMRRRGWALRDIVRTTRFASVPLVVHSAASAEMSEQAACFSVVAAVGRTAAWRWAGVLLPLRQSSLTADHAGRVCQPARSVPARIGDDSAMAPMTDKTAR</sequence>
<dbReference type="EMBL" id="JANFQO010000010">
    <property type="protein sequence ID" value="MCQ4165540.1"/>
    <property type="molecule type" value="Genomic_DNA"/>
</dbReference>
<reference evidence="1" key="1">
    <citation type="submission" date="2022-07" db="EMBL/GenBank/DDBJ databases">
        <title>Tahibacter sp., a new gammaproteobacterium isolated from the silt sample collected at pig farm.</title>
        <authorList>
            <person name="Chen H."/>
        </authorList>
    </citation>
    <scope>NUCLEOTIDE SEQUENCE</scope>
    <source>
        <strain evidence="1">P2K</strain>
    </source>
</reference>
<dbReference type="Proteomes" id="UP001165498">
    <property type="component" value="Unassembled WGS sequence"/>
</dbReference>
<keyword evidence="2" id="KW-1185">Reference proteome</keyword>
<accession>A0ABT1QTC4</accession>
<gene>
    <name evidence="1" type="ORF">NM961_12550</name>
</gene>
<comment type="caution">
    <text evidence="1">The sequence shown here is derived from an EMBL/GenBank/DDBJ whole genome shotgun (WGS) entry which is preliminary data.</text>
</comment>
<name>A0ABT1QTC4_9GAMM</name>
<evidence type="ECO:0000313" key="1">
    <source>
        <dbReference type="EMBL" id="MCQ4165540.1"/>
    </source>
</evidence>
<protein>
    <submittedName>
        <fullName evidence="1">Uncharacterized protein</fullName>
    </submittedName>
</protein>
<organism evidence="1 2">
    <name type="scientific">Tahibacter harae</name>
    <dbReference type="NCBI Taxonomy" id="2963937"/>
    <lineage>
        <taxon>Bacteria</taxon>
        <taxon>Pseudomonadati</taxon>
        <taxon>Pseudomonadota</taxon>
        <taxon>Gammaproteobacteria</taxon>
        <taxon>Lysobacterales</taxon>
        <taxon>Rhodanobacteraceae</taxon>
        <taxon>Tahibacter</taxon>
    </lineage>
</organism>
<proteinExistence type="predicted"/>
<dbReference type="RefSeq" id="WP_255914729.1">
    <property type="nucleotide sequence ID" value="NZ_JANFQO010000010.1"/>
</dbReference>
<evidence type="ECO:0000313" key="2">
    <source>
        <dbReference type="Proteomes" id="UP001165498"/>
    </source>
</evidence>